<dbReference type="Proteomes" id="UP000777265">
    <property type="component" value="Unassembled WGS sequence"/>
</dbReference>
<sequence length="66" mass="7624">MAKKRVSPHVKTLTVRLTEQEVAALEEYCADNGLTGSEYVRTLIRIHLGLNDDMRIVYELRPRPKK</sequence>
<dbReference type="EMBL" id="JAAYEE010000315">
    <property type="protein sequence ID" value="NLW36879.1"/>
    <property type="molecule type" value="Genomic_DNA"/>
</dbReference>
<evidence type="ECO:0008006" key="3">
    <source>
        <dbReference type="Google" id="ProtNLM"/>
    </source>
</evidence>
<proteinExistence type="predicted"/>
<evidence type="ECO:0000313" key="1">
    <source>
        <dbReference type="EMBL" id="NLW36879.1"/>
    </source>
</evidence>
<organism evidence="1 2">
    <name type="scientific">Syntrophorhabdus aromaticivorans</name>
    <dbReference type="NCBI Taxonomy" id="328301"/>
    <lineage>
        <taxon>Bacteria</taxon>
        <taxon>Pseudomonadati</taxon>
        <taxon>Thermodesulfobacteriota</taxon>
        <taxon>Syntrophorhabdia</taxon>
        <taxon>Syntrophorhabdales</taxon>
        <taxon>Syntrophorhabdaceae</taxon>
        <taxon>Syntrophorhabdus</taxon>
    </lineage>
</organism>
<comment type="caution">
    <text evidence="1">The sequence shown here is derived from an EMBL/GenBank/DDBJ whole genome shotgun (WGS) entry which is preliminary data.</text>
</comment>
<dbReference type="SUPFAM" id="SSF47598">
    <property type="entry name" value="Ribbon-helix-helix"/>
    <property type="match status" value="1"/>
</dbReference>
<dbReference type="InterPro" id="IPR010985">
    <property type="entry name" value="Ribbon_hlx_hlx"/>
</dbReference>
<dbReference type="AlphaFoldDB" id="A0A971M7Y3"/>
<name>A0A971M7Y3_9BACT</name>
<accession>A0A971M7Y3</accession>
<reference evidence="1" key="2">
    <citation type="submission" date="2020-01" db="EMBL/GenBank/DDBJ databases">
        <authorList>
            <person name="Campanaro S."/>
        </authorList>
    </citation>
    <scope>NUCLEOTIDE SEQUENCE</scope>
    <source>
        <strain evidence="1">AS06rmzACSIP_7</strain>
    </source>
</reference>
<dbReference type="GO" id="GO:0006355">
    <property type="term" value="P:regulation of DNA-templated transcription"/>
    <property type="evidence" value="ECO:0007669"/>
    <property type="project" value="InterPro"/>
</dbReference>
<reference evidence="1" key="1">
    <citation type="journal article" date="2020" name="Biotechnol. Biofuels">
        <title>New insights from the biogas microbiome by comprehensive genome-resolved metagenomics of nearly 1600 species originating from multiple anaerobic digesters.</title>
        <authorList>
            <person name="Campanaro S."/>
            <person name="Treu L."/>
            <person name="Rodriguez-R L.M."/>
            <person name="Kovalovszki A."/>
            <person name="Ziels R.M."/>
            <person name="Maus I."/>
            <person name="Zhu X."/>
            <person name="Kougias P.G."/>
            <person name="Basile A."/>
            <person name="Luo G."/>
            <person name="Schluter A."/>
            <person name="Konstantinidis K.T."/>
            <person name="Angelidaki I."/>
        </authorList>
    </citation>
    <scope>NUCLEOTIDE SEQUENCE</scope>
    <source>
        <strain evidence="1">AS06rmzACSIP_7</strain>
    </source>
</reference>
<evidence type="ECO:0000313" key="2">
    <source>
        <dbReference type="Proteomes" id="UP000777265"/>
    </source>
</evidence>
<gene>
    <name evidence="1" type="ORF">GXY80_15590</name>
</gene>
<protein>
    <recommendedName>
        <fullName evidence="3">Ribbon-helix-helix protein, CopG family</fullName>
    </recommendedName>
</protein>